<dbReference type="PRINTS" id="PR00080">
    <property type="entry name" value="SDRFAMILY"/>
</dbReference>
<gene>
    <name evidence="3" type="ORF">BJP34_25585</name>
</gene>
<accession>A0A1D8TXV4</accession>
<dbReference type="Pfam" id="PF13561">
    <property type="entry name" value="adh_short_C2"/>
    <property type="match status" value="1"/>
</dbReference>
<dbReference type="KEGG" id="mpro:BJP34_25585"/>
<dbReference type="AlphaFoldDB" id="A0A1D8TXV4"/>
<dbReference type="OrthoDB" id="9803333at2"/>
<organism evidence="3 4">
    <name type="scientific">Moorena producens PAL-8-15-08-1</name>
    <dbReference type="NCBI Taxonomy" id="1458985"/>
    <lineage>
        <taxon>Bacteria</taxon>
        <taxon>Bacillati</taxon>
        <taxon>Cyanobacteriota</taxon>
        <taxon>Cyanophyceae</taxon>
        <taxon>Coleofasciculales</taxon>
        <taxon>Coleofasciculaceae</taxon>
        <taxon>Moorena</taxon>
    </lineage>
</organism>
<dbReference type="FunFam" id="3.40.50.720:FF:000084">
    <property type="entry name" value="Short-chain dehydrogenase reductase"/>
    <property type="match status" value="1"/>
</dbReference>
<evidence type="ECO:0000256" key="1">
    <source>
        <dbReference type="ARBA" id="ARBA00006484"/>
    </source>
</evidence>
<dbReference type="Gene3D" id="3.40.50.720">
    <property type="entry name" value="NAD(P)-binding Rossmann-like Domain"/>
    <property type="match status" value="1"/>
</dbReference>
<dbReference type="CDD" id="cd05233">
    <property type="entry name" value="SDR_c"/>
    <property type="match status" value="1"/>
</dbReference>
<reference evidence="4" key="1">
    <citation type="submission" date="2016-10" db="EMBL/GenBank/DDBJ databases">
        <title>Comparative genomics uncovers the prolific and rare metabolic potential of the cyanobacterial genus Moorea.</title>
        <authorList>
            <person name="Leao T."/>
            <person name="Castelao G."/>
            <person name="Korobeynikov A."/>
            <person name="Monroe E.A."/>
            <person name="Podell S."/>
            <person name="Glukhov E."/>
            <person name="Allen E."/>
            <person name="Gerwick W.H."/>
            <person name="Gerwick L."/>
        </authorList>
    </citation>
    <scope>NUCLEOTIDE SEQUENCE [LARGE SCALE GENOMIC DNA]</scope>
    <source>
        <strain evidence="4">PAL-8-15-08-1</strain>
    </source>
</reference>
<evidence type="ECO:0000313" key="4">
    <source>
        <dbReference type="Proteomes" id="UP000177870"/>
    </source>
</evidence>
<dbReference type="RefSeq" id="WP_070394772.1">
    <property type="nucleotide sequence ID" value="NZ_CP017599.1"/>
</dbReference>
<dbReference type="NCBIfam" id="NF005559">
    <property type="entry name" value="PRK07231.1"/>
    <property type="match status" value="1"/>
</dbReference>
<dbReference type="InterPro" id="IPR051122">
    <property type="entry name" value="SDR_DHRS6-like"/>
</dbReference>
<dbReference type="PRINTS" id="PR00081">
    <property type="entry name" value="GDHRDH"/>
</dbReference>
<keyword evidence="2" id="KW-0560">Oxidoreductase</keyword>
<dbReference type="InterPro" id="IPR002347">
    <property type="entry name" value="SDR_fam"/>
</dbReference>
<dbReference type="SUPFAM" id="SSF51735">
    <property type="entry name" value="NAD(P)-binding Rossmann-fold domains"/>
    <property type="match status" value="1"/>
</dbReference>
<sequence>MTRLANKTAVITGGSTGIGFETAKQFIAQGARVIITGQNETRLNAAADALGENAIPVKADVRSLTDLDHLAAQVEATFGKLDILFANAGIGYFAPIEQVDEAFYDNQFDINVKGVFFTVQKLVGLLNEGASIILNASAVNEKGVPMGSLYFATKAAVRSFARSLAAELAPRQIRVNAVSPGIVRTNFESKLGLPDGAFEGFIEAVKEAAPLHREGKPEEIAQAVVFLASNESSYVTAVDLVVDGGYMNV</sequence>
<proteinExistence type="inferred from homology"/>
<dbReference type="InterPro" id="IPR036291">
    <property type="entry name" value="NAD(P)-bd_dom_sf"/>
</dbReference>
<protein>
    <submittedName>
        <fullName evidence="3">Short-chain dehydrogenase</fullName>
    </submittedName>
</protein>
<dbReference type="PANTHER" id="PTHR43477">
    <property type="entry name" value="DIHYDROANTICAPSIN 7-DEHYDROGENASE"/>
    <property type="match status" value="1"/>
</dbReference>
<comment type="similarity">
    <text evidence="1">Belongs to the short-chain dehydrogenases/reductases (SDR) family.</text>
</comment>
<evidence type="ECO:0000313" key="3">
    <source>
        <dbReference type="EMBL" id="AOX02363.1"/>
    </source>
</evidence>
<name>A0A1D8TXV4_9CYAN</name>
<dbReference type="Proteomes" id="UP000177870">
    <property type="component" value="Chromosome"/>
</dbReference>
<dbReference type="PANTHER" id="PTHR43477:SF1">
    <property type="entry name" value="DIHYDROANTICAPSIN 7-DEHYDROGENASE"/>
    <property type="match status" value="1"/>
</dbReference>
<dbReference type="STRING" id="1458985.BJP34_25585"/>
<evidence type="ECO:0000256" key="2">
    <source>
        <dbReference type="ARBA" id="ARBA00023002"/>
    </source>
</evidence>
<dbReference type="GO" id="GO:0016491">
    <property type="term" value="F:oxidoreductase activity"/>
    <property type="evidence" value="ECO:0007669"/>
    <property type="project" value="UniProtKB-KW"/>
</dbReference>
<dbReference type="EMBL" id="CP017599">
    <property type="protein sequence ID" value="AOX02363.1"/>
    <property type="molecule type" value="Genomic_DNA"/>
</dbReference>